<dbReference type="GO" id="GO:0003677">
    <property type="term" value="F:DNA binding"/>
    <property type="evidence" value="ECO:0007669"/>
    <property type="project" value="UniProtKB-UniRule"/>
</dbReference>
<evidence type="ECO:0000313" key="8">
    <source>
        <dbReference type="EMBL" id="RLU22640.1"/>
    </source>
</evidence>
<keyword evidence="1" id="KW-0479">Metal-binding</keyword>
<evidence type="ECO:0000313" key="9">
    <source>
        <dbReference type="Proteomes" id="UP000053097"/>
    </source>
</evidence>
<evidence type="ECO:0000256" key="1">
    <source>
        <dbReference type="ARBA" id="ARBA00022723"/>
    </source>
</evidence>
<sequence>MVAYCYVEGCKTTKYKNKIENNKALPMYGFPSNVMLREKWINAVLSNQINAENPPKYSRICIKHFADDQLEQFGFMGVRLKKNAVPTLFPNVK</sequence>
<dbReference type="PROSITE" id="PS50950">
    <property type="entry name" value="ZF_THAP"/>
    <property type="match status" value="1"/>
</dbReference>
<proteinExistence type="predicted"/>
<dbReference type="GO" id="GO:0008270">
    <property type="term" value="F:zinc ion binding"/>
    <property type="evidence" value="ECO:0007669"/>
    <property type="project" value="UniProtKB-KW"/>
</dbReference>
<keyword evidence="4 5" id="KW-0238">DNA-binding</keyword>
<dbReference type="Pfam" id="PF05485">
    <property type="entry name" value="THAP"/>
    <property type="match status" value="1"/>
</dbReference>
<evidence type="ECO:0000259" key="6">
    <source>
        <dbReference type="PROSITE" id="PS50950"/>
    </source>
</evidence>
<keyword evidence="3" id="KW-0862">Zinc</keyword>
<accession>A0A026WC10</accession>
<protein>
    <recommendedName>
        <fullName evidence="6">THAP-type domain-containing protein</fullName>
    </recommendedName>
</protein>
<dbReference type="OMA" id="YSRICIK"/>
<dbReference type="InterPro" id="IPR006612">
    <property type="entry name" value="THAP_Znf"/>
</dbReference>
<dbReference type="PANTHER" id="PTHR46927:SF3">
    <property type="entry name" value="THAP-TYPE DOMAIN-CONTAINING PROTEIN"/>
    <property type="match status" value="1"/>
</dbReference>
<evidence type="ECO:0000313" key="10">
    <source>
        <dbReference type="Proteomes" id="UP000279307"/>
    </source>
</evidence>
<evidence type="ECO:0000256" key="5">
    <source>
        <dbReference type="PROSITE-ProRule" id="PRU00309"/>
    </source>
</evidence>
<dbReference type="Proteomes" id="UP000279307">
    <property type="component" value="Chromosome 5"/>
</dbReference>
<dbReference type="Proteomes" id="UP000053097">
    <property type="component" value="Unassembled WGS sequence"/>
</dbReference>
<dbReference type="SMART" id="SM00980">
    <property type="entry name" value="THAP"/>
    <property type="match status" value="1"/>
</dbReference>
<dbReference type="SUPFAM" id="SSF57716">
    <property type="entry name" value="Glucocorticoid receptor-like (DNA-binding domain)"/>
    <property type="match status" value="1"/>
</dbReference>
<reference evidence="8 10" key="2">
    <citation type="journal article" date="2018" name="Genome Res.">
        <title>The genomic architecture and molecular evolution of ant odorant receptors.</title>
        <authorList>
            <person name="McKenzie S.K."/>
            <person name="Kronauer D.J.C."/>
        </authorList>
    </citation>
    <scope>NUCLEOTIDE SEQUENCE [LARGE SCALE GENOMIC DNA]</scope>
    <source>
        <strain evidence="8">Clonal line C1</strain>
    </source>
</reference>
<dbReference type="EMBL" id="KK107285">
    <property type="protein sequence ID" value="EZA53513.1"/>
    <property type="molecule type" value="Genomic_DNA"/>
</dbReference>
<dbReference type="SMART" id="SM00692">
    <property type="entry name" value="DM3"/>
    <property type="match status" value="1"/>
</dbReference>
<dbReference type="PANTHER" id="PTHR46927">
    <property type="entry name" value="AGAP005574-PA"/>
    <property type="match status" value="1"/>
</dbReference>
<dbReference type="EMBL" id="QOIP01000005">
    <property type="protein sequence ID" value="RLU22640.1"/>
    <property type="molecule type" value="Genomic_DNA"/>
</dbReference>
<evidence type="ECO:0000256" key="4">
    <source>
        <dbReference type="ARBA" id="ARBA00023125"/>
    </source>
</evidence>
<name>A0A026WC10_OOCBI</name>
<reference evidence="7 9" key="1">
    <citation type="journal article" date="2014" name="Curr. Biol.">
        <title>The genome of the clonal raider ant Cerapachys biroi.</title>
        <authorList>
            <person name="Oxley P.R."/>
            <person name="Ji L."/>
            <person name="Fetter-Pruneda I."/>
            <person name="McKenzie S.K."/>
            <person name="Li C."/>
            <person name="Hu H."/>
            <person name="Zhang G."/>
            <person name="Kronauer D.J."/>
        </authorList>
    </citation>
    <scope>NUCLEOTIDE SEQUENCE [LARGE SCALE GENOMIC DNA]</scope>
</reference>
<feature type="domain" description="THAP-type" evidence="6">
    <location>
        <begin position="1"/>
        <end position="89"/>
    </location>
</feature>
<organism evidence="7 9">
    <name type="scientific">Ooceraea biroi</name>
    <name type="common">Clonal raider ant</name>
    <name type="synonym">Cerapachys biroi</name>
    <dbReference type="NCBI Taxonomy" id="2015173"/>
    <lineage>
        <taxon>Eukaryota</taxon>
        <taxon>Metazoa</taxon>
        <taxon>Ecdysozoa</taxon>
        <taxon>Arthropoda</taxon>
        <taxon>Hexapoda</taxon>
        <taxon>Insecta</taxon>
        <taxon>Pterygota</taxon>
        <taxon>Neoptera</taxon>
        <taxon>Endopterygota</taxon>
        <taxon>Hymenoptera</taxon>
        <taxon>Apocrita</taxon>
        <taxon>Aculeata</taxon>
        <taxon>Formicoidea</taxon>
        <taxon>Formicidae</taxon>
        <taxon>Dorylinae</taxon>
        <taxon>Ooceraea</taxon>
    </lineage>
</organism>
<gene>
    <name evidence="8" type="ORF">DMN91_004918</name>
    <name evidence="7" type="ORF">X777_07023</name>
</gene>
<dbReference type="AlphaFoldDB" id="A0A026WC10"/>
<evidence type="ECO:0000256" key="2">
    <source>
        <dbReference type="ARBA" id="ARBA00022771"/>
    </source>
</evidence>
<keyword evidence="9" id="KW-1185">Reference proteome</keyword>
<evidence type="ECO:0000256" key="3">
    <source>
        <dbReference type="ARBA" id="ARBA00022833"/>
    </source>
</evidence>
<reference evidence="8" key="3">
    <citation type="submission" date="2018-07" db="EMBL/GenBank/DDBJ databases">
        <authorList>
            <person name="Mckenzie S.K."/>
            <person name="Kronauer D.J.C."/>
        </authorList>
    </citation>
    <scope>NUCLEOTIDE SEQUENCE</scope>
    <source>
        <strain evidence="8">Clonal line C1</strain>
    </source>
</reference>
<dbReference type="InterPro" id="IPR052224">
    <property type="entry name" value="THAP_domain_protein"/>
</dbReference>
<evidence type="ECO:0000313" key="7">
    <source>
        <dbReference type="EMBL" id="EZA53513.1"/>
    </source>
</evidence>
<keyword evidence="2 5" id="KW-0863">Zinc-finger</keyword>
<dbReference type="OrthoDB" id="7554156at2759"/>